<dbReference type="SFLD" id="SFLDS00019">
    <property type="entry name" value="Glutathione_Transferase_(cytos"/>
    <property type="match status" value="1"/>
</dbReference>
<evidence type="ECO:0000256" key="2">
    <source>
        <dbReference type="RuleBase" id="RU003494"/>
    </source>
</evidence>
<dbReference type="OrthoDB" id="422574at2759"/>
<dbReference type="InterPro" id="IPR036249">
    <property type="entry name" value="Thioredoxin-like_sf"/>
</dbReference>
<dbReference type="InterPro" id="IPR004045">
    <property type="entry name" value="Glutathione_S-Trfase_N"/>
</dbReference>
<organism evidence="5 6">
    <name type="scientific">Cyphellophora europaea (strain CBS 101466)</name>
    <name type="common">Phialophora europaea</name>
    <dbReference type="NCBI Taxonomy" id="1220924"/>
    <lineage>
        <taxon>Eukaryota</taxon>
        <taxon>Fungi</taxon>
        <taxon>Dikarya</taxon>
        <taxon>Ascomycota</taxon>
        <taxon>Pezizomycotina</taxon>
        <taxon>Eurotiomycetes</taxon>
        <taxon>Chaetothyriomycetidae</taxon>
        <taxon>Chaetothyriales</taxon>
        <taxon>Cyphellophoraceae</taxon>
        <taxon>Cyphellophora</taxon>
    </lineage>
</organism>
<dbReference type="PANTHER" id="PTHR44051:SF23">
    <property type="entry name" value="GLUTATHIONE S-TRANSFERASE-LIKE PROTEIN TPCF"/>
    <property type="match status" value="1"/>
</dbReference>
<dbReference type="EMBL" id="KB822718">
    <property type="protein sequence ID" value="ETN43333.1"/>
    <property type="molecule type" value="Genomic_DNA"/>
</dbReference>
<gene>
    <name evidence="5" type="ORF">HMPREF1541_02492</name>
</gene>
<dbReference type="SUPFAM" id="SSF47616">
    <property type="entry name" value="GST C-terminal domain-like"/>
    <property type="match status" value="1"/>
</dbReference>
<evidence type="ECO:0000259" key="4">
    <source>
        <dbReference type="PROSITE" id="PS50405"/>
    </source>
</evidence>
<accession>W2S5K9</accession>
<dbReference type="Pfam" id="PF00043">
    <property type="entry name" value="GST_C"/>
    <property type="match status" value="1"/>
</dbReference>
<dbReference type="GeneID" id="19969831"/>
<dbReference type="VEuPathDB" id="FungiDB:HMPREF1541_02492"/>
<name>W2S5K9_CYPE1</name>
<dbReference type="STRING" id="1220924.W2S5K9"/>
<feature type="domain" description="GST N-terminal" evidence="3">
    <location>
        <begin position="9"/>
        <end position="90"/>
    </location>
</feature>
<dbReference type="InterPro" id="IPR036282">
    <property type="entry name" value="Glutathione-S-Trfase_C_sf"/>
</dbReference>
<protein>
    <recommendedName>
        <fullName evidence="7">Glutathione S-transferase</fullName>
    </recommendedName>
</protein>
<dbReference type="InParanoid" id="W2S5K9"/>
<evidence type="ECO:0000259" key="3">
    <source>
        <dbReference type="PROSITE" id="PS50404"/>
    </source>
</evidence>
<evidence type="ECO:0008006" key="7">
    <source>
        <dbReference type="Google" id="ProtNLM"/>
    </source>
</evidence>
<dbReference type="InterPro" id="IPR010987">
    <property type="entry name" value="Glutathione-S-Trfase_C-like"/>
</dbReference>
<dbReference type="InterPro" id="IPR040079">
    <property type="entry name" value="Glutathione_S-Trfase"/>
</dbReference>
<dbReference type="InterPro" id="IPR004046">
    <property type="entry name" value="GST_C"/>
</dbReference>
<evidence type="ECO:0000313" key="5">
    <source>
        <dbReference type="EMBL" id="ETN43333.1"/>
    </source>
</evidence>
<sequence length="232" mass="25843">MSSMSNATLKPIVIHGNGGPNPTKVIVLLEVLGLPYTALNVAFSDVKGPSYTALNPNGRLPTIEDPNTGIKVWESGAIVTYLINTYDRDHKFSFEANTPDAWHAQQWLHLQATGQGPYYGQAVWFKKFNPEPNPSAVKRYVGEINRITSVLDGWLAKQSEGAEGGKWLVGGKLSYADLAFVSYQITANTWFATDEFDPEQYPEVKKWLERMVKTEPVKAALSKCVPYNEYVK</sequence>
<dbReference type="Gene3D" id="1.20.1050.130">
    <property type="match status" value="1"/>
</dbReference>
<reference evidence="5 6" key="1">
    <citation type="submission" date="2013-03" db="EMBL/GenBank/DDBJ databases">
        <title>The Genome Sequence of Phialophora europaea CBS 101466.</title>
        <authorList>
            <consortium name="The Broad Institute Genomics Platform"/>
            <person name="Cuomo C."/>
            <person name="de Hoog S."/>
            <person name="Gorbushina A."/>
            <person name="Walker B."/>
            <person name="Young S.K."/>
            <person name="Zeng Q."/>
            <person name="Gargeya S."/>
            <person name="Fitzgerald M."/>
            <person name="Haas B."/>
            <person name="Abouelleil A."/>
            <person name="Allen A.W."/>
            <person name="Alvarado L."/>
            <person name="Arachchi H.M."/>
            <person name="Berlin A.M."/>
            <person name="Chapman S.B."/>
            <person name="Gainer-Dewar J."/>
            <person name="Goldberg J."/>
            <person name="Griggs A."/>
            <person name="Gujja S."/>
            <person name="Hansen M."/>
            <person name="Howarth C."/>
            <person name="Imamovic A."/>
            <person name="Ireland A."/>
            <person name="Larimer J."/>
            <person name="McCowan C."/>
            <person name="Murphy C."/>
            <person name="Pearson M."/>
            <person name="Poon T.W."/>
            <person name="Priest M."/>
            <person name="Roberts A."/>
            <person name="Saif S."/>
            <person name="Shea T."/>
            <person name="Sisk P."/>
            <person name="Sykes S."/>
            <person name="Wortman J."/>
            <person name="Nusbaum C."/>
            <person name="Birren B."/>
        </authorList>
    </citation>
    <scope>NUCLEOTIDE SEQUENCE [LARGE SCALE GENOMIC DNA]</scope>
    <source>
        <strain evidence="5 6">CBS 101466</strain>
    </source>
</reference>
<dbReference type="Pfam" id="PF02798">
    <property type="entry name" value="GST_N"/>
    <property type="match status" value="1"/>
</dbReference>
<dbReference type="PROSITE" id="PS50404">
    <property type="entry name" value="GST_NTER"/>
    <property type="match status" value="1"/>
</dbReference>
<dbReference type="RefSeq" id="XP_008715069.1">
    <property type="nucleotide sequence ID" value="XM_008716847.1"/>
</dbReference>
<comment type="similarity">
    <text evidence="1 2">Belongs to the GST superfamily.</text>
</comment>
<dbReference type="SUPFAM" id="SSF52833">
    <property type="entry name" value="Thioredoxin-like"/>
    <property type="match status" value="1"/>
</dbReference>
<dbReference type="AlphaFoldDB" id="W2S5K9"/>
<dbReference type="eggNOG" id="KOG0867">
    <property type="taxonomic scope" value="Eukaryota"/>
</dbReference>
<dbReference type="Proteomes" id="UP000030752">
    <property type="component" value="Unassembled WGS sequence"/>
</dbReference>
<evidence type="ECO:0000313" key="6">
    <source>
        <dbReference type="Proteomes" id="UP000030752"/>
    </source>
</evidence>
<dbReference type="PROSITE" id="PS50405">
    <property type="entry name" value="GST_CTER"/>
    <property type="match status" value="1"/>
</dbReference>
<dbReference type="CDD" id="cd03048">
    <property type="entry name" value="GST_N_Ure2p_like"/>
    <property type="match status" value="1"/>
</dbReference>
<evidence type="ECO:0000256" key="1">
    <source>
        <dbReference type="ARBA" id="ARBA00007409"/>
    </source>
</evidence>
<dbReference type="PANTHER" id="PTHR44051">
    <property type="entry name" value="GLUTATHIONE S-TRANSFERASE-RELATED"/>
    <property type="match status" value="1"/>
</dbReference>
<feature type="domain" description="GST C-terminal" evidence="4">
    <location>
        <begin position="97"/>
        <end position="232"/>
    </location>
</feature>
<dbReference type="SFLD" id="SFLDG00358">
    <property type="entry name" value="Main_(cytGST)"/>
    <property type="match status" value="1"/>
</dbReference>
<proteinExistence type="inferred from homology"/>
<keyword evidence="6" id="KW-1185">Reference proteome</keyword>
<dbReference type="HOGENOM" id="CLU_011226_14_2_1"/>